<keyword evidence="2" id="KW-1185">Reference proteome</keyword>
<dbReference type="eggNOG" id="arCOG01830">
    <property type="taxonomic scope" value="Archaea"/>
</dbReference>
<name>A2BL49_HYPBU</name>
<dbReference type="OrthoDB" id="34551at2157"/>
<dbReference type="KEGG" id="hbu:Hbut_0859"/>
<reference evidence="1 2" key="1">
    <citation type="journal article" date="2007" name="Archaea">
        <title>The genome of Hyperthermus butylicus: a sulfur-reducing, peptide fermenting, neutrophilic Crenarchaeote growing up to 108 degrees C.</title>
        <authorList>
            <person name="Brugger K."/>
            <person name="Chen L."/>
            <person name="Stark M."/>
            <person name="Zibat A."/>
            <person name="Redder P."/>
            <person name="Ruepp A."/>
            <person name="Awayez M."/>
            <person name="She Q."/>
            <person name="Garrett R.A."/>
            <person name="Klenk H.P."/>
        </authorList>
    </citation>
    <scope>NUCLEOTIDE SEQUENCE [LARGE SCALE GENOMIC DNA]</scope>
    <source>
        <strain evidence="2">DSM 5456 / JCM 9403 / PLM1-5</strain>
    </source>
</reference>
<dbReference type="RefSeq" id="WP_011822028.1">
    <property type="nucleotide sequence ID" value="NC_008818.1"/>
</dbReference>
<accession>A2BL49</accession>
<dbReference type="HOGENOM" id="CLU_893137_0_0_2"/>
<dbReference type="AlphaFoldDB" id="A2BL49"/>
<dbReference type="GeneID" id="4781765"/>
<gene>
    <name evidence="1" type="ordered locus">Hbut_0859</name>
</gene>
<organism evidence="1 2">
    <name type="scientific">Hyperthermus butylicus (strain DSM 5456 / JCM 9403 / PLM1-5)</name>
    <dbReference type="NCBI Taxonomy" id="415426"/>
    <lineage>
        <taxon>Archaea</taxon>
        <taxon>Thermoproteota</taxon>
        <taxon>Thermoprotei</taxon>
        <taxon>Desulfurococcales</taxon>
        <taxon>Pyrodictiaceae</taxon>
        <taxon>Hyperthermus</taxon>
    </lineage>
</organism>
<evidence type="ECO:0000313" key="1">
    <source>
        <dbReference type="EMBL" id="ABM80710.1"/>
    </source>
</evidence>
<proteinExistence type="predicted"/>
<dbReference type="EMBL" id="CP000493">
    <property type="protein sequence ID" value="ABM80710.1"/>
    <property type="molecule type" value="Genomic_DNA"/>
</dbReference>
<protein>
    <submittedName>
        <fullName evidence="1">Conserved crenarchaeal protein</fullName>
    </submittedName>
</protein>
<dbReference type="Proteomes" id="UP000002593">
    <property type="component" value="Chromosome"/>
</dbReference>
<dbReference type="EnsemblBacteria" id="ABM80710">
    <property type="protein sequence ID" value="ABM80710"/>
    <property type="gene ID" value="Hbut_0859"/>
</dbReference>
<sequence length="311" mass="34385">MREALGPVEAWLIRTRYTIGFVKGCFHPLPRLFYVPRIVEGSKTWREPWRLALKDPDVMVGSEPCLGGRAVPTADPLHVKMVSPVDAVRSLTVCERPLCRAALELLEYLESGGADYVGVTGGLAYNPDSASDIDLVVYGAKNTEKAYRILEELRAEGVTAPLHGLGHGWTHDDWVLHQKLAPQRLLMGLFRGYEYNVRLVDCTTPAPCKPLIVRGRLRVTGRIIGGSPTTTPAIYILSLFKPVQCGKVLARVLHVETFRLRYTEIPVKAVIEAWGVLEEREPGFCVLVPDWRGGIKLVSGLSTVLHGSLEA</sequence>
<evidence type="ECO:0000313" key="2">
    <source>
        <dbReference type="Proteomes" id="UP000002593"/>
    </source>
</evidence>
<dbReference type="STRING" id="415426.Hbut_0859"/>